<proteinExistence type="predicted"/>
<name>A0A0C9X9P1_9AGAR</name>
<evidence type="ECO:0000313" key="2">
    <source>
        <dbReference type="Proteomes" id="UP000054477"/>
    </source>
</evidence>
<dbReference type="EMBL" id="KN838676">
    <property type="protein sequence ID" value="KIJ98143.1"/>
    <property type="molecule type" value="Genomic_DNA"/>
</dbReference>
<organism evidence="1 2">
    <name type="scientific">Laccaria amethystina LaAM-08-1</name>
    <dbReference type="NCBI Taxonomy" id="1095629"/>
    <lineage>
        <taxon>Eukaryota</taxon>
        <taxon>Fungi</taxon>
        <taxon>Dikarya</taxon>
        <taxon>Basidiomycota</taxon>
        <taxon>Agaricomycotina</taxon>
        <taxon>Agaricomycetes</taxon>
        <taxon>Agaricomycetidae</taxon>
        <taxon>Agaricales</taxon>
        <taxon>Agaricineae</taxon>
        <taxon>Hydnangiaceae</taxon>
        <taxon>Laccaria</taxon>
    </lineage>
</organism>
<reference evidence="1 2" key="1">
    <citation type="submission" date="2014-04" db="EMBL/GenBank/DDBJ databases">
        <authorList>
            <consortium name="DOE Joint Genome Institute"/>
            <person name="Kuo A."/>
            <person name="Kohler A."/>
            <person name="Nagy L.G."/>
            <person name="Floudas D."/>
            <person name="Copeland A."/>
            <person name="Barry K.W."/>
            <person name="Cichocki N."/>
            <person name="Veneault-Fourrey C."/>
            <person name="LaButti K."/>
            <person name="Lindquist E.A."/>
            <person name="Lipzen A."/>
            <person name="Lundell T."/>
            <person name="Morin E."/>
            <person name="Murat C."/>
            <person name="Sun H."/>
            <person name="Tunlid A."/>
            <person name="Henrissat B."/>
            <person name="Grigoriev I.V."/>
            <person name="Hibbett D.S."/>
            <person name="Martin F."/>
            <person name="Nordberg H.P."/>
            <person name="Cantor M.N."/>
            <person name="Hua S.X."/>
        </authorList>
    </citation>
    <scope>NUCLEOTIDE SEQUENCE [LARGE SCALE GENOMIC DNA]</scope>
    <source>
        <strain evidence="1 2">LaAM-08-1</strain>
    </source>
</reference>
<gene>
    <name evidence="1" type="ORF">K443DRAFT_9412</name>
</gene>
<reference evidence="2" key="2">
    <citation type="submission" date="2015-01" db="EMBL/GenBank/DDBJ databases">
        <title>Evolutionary Origins and Diversification of the Mycorrhizal Mutualists.</title>
        <authorList>
            <consortium name="DOE Joint Genome Institute"/>
            <consortium name="Mycorrhizal Genomics Consortium"/>
            <person name="Kohler A."/>
            <person name="Kuo A."/>
            <person name="Nagy L.G."/>
            <person name="Floudas D."/>
            <person name="Copeland A."/>
            <person name="Barry K.W."/>
            <person name="Cichocki N."/>
            <person name="Veneault-Fourrey C."/>
            <person name="LaButti K."/>
            <person name="Lindquist E.A."/>
            <person name="Lipzen A."/>
            <person name="Lundell T."/>
            <person name="Morin E."/>
            <person name="Murat C."/>
            <person name="Riley R."/>
            <person name="Ohm R."/>
            <person name="Sun H."/>
            <person name="Tunlid A."/>
            <person name="Henrissat B."/>
            <person name="Grigoriev I.V."/>
            <person name="Hibbett D.S."/>
            <person name="Martin F."/>
        </authorList>
    </citation>
    <scope>NUCLEOTIDE SEQUENCE [LARGE SCALE GENOMIC DNA]</scope>
    <source>
        <strain evidence="2">LaAM-08-1</strain>
    </source>
</reference>
<accession>A0A0C9X9P1</accession>
<dbReference type="HOGENOM" id="CLU_1295069_0_0_1"/>
<keyword evidence="2" id="KW-1185">Reference proteome</keyword>
<dbReference type="Proteomes" id="UP000054477">
    <property type="component" value="Unassembled WGS sequence"/>
</dbReference>
<dbReference type="OrthoDB" id="619536at2759"/>
<dbReference type="AlphaFoldDB" id="A0A0C9X9P1"/>
<evidence type="ECO:0000313" key="1">
    <source>
        <dbReference type="EMBL" id="KIJ98143.1"/>
    </source>
</evidence>
<protein>
    <submittedName>
        <fullName evidence="1">Uncharacterized protein</fullName>
    </submittedName>
</protein>
<sequence length="222" mass="24676">MSSPLPNLPKPNFFSNHIVTLPLPLHQTLPILGTSEGHERICRLCKVCTGVELLQQDTVYTGPGELGDGTRFRTLNPGATPATAAGDNPDHGLGGKKVHRQHFTMTETVPLLFGLIKSHVRLTGTYCWVDLEEGATSAYTVYESIADGVGITIWKLRFLEEVEVDVGEGREKVKGTRVTERVEGWAPTWARPITQYVCANVHREQMEKFYTFFPKDGDHVES</sequence>